<dbReference type="Gene3D" id="2.60.40.10">
    <property type="entry name" value="Immunoglobulins"/>
    <property type="match status" value="1"/>
</dbReference>
<evidence type="ECO:0000313" key="1">
    <source>
        <dbReference type="EMBL" id="AMQ55094.1"/>
    </source>
</evidence>
<protein>
    <recommendedName>
        <fullName evidence="3">Secretion system C-terminal sorting domain-containing protein</fullName>
    </recommendedName>
</protein>
<dbReference type="PATRIC" id="fig|1727163.4.peg.360"/>
<proteinExistence type="predicted"/>
<sequence length="205" mass="24062">MVYIRYPNFRILPIDYLYFNAIYNATERSGDLIWATVKEWQNDRFEIQRSINTVKDWMKIGEVQGAGYADEPTDYNFQDTKLPLAGGTIYYRLKQVDFDGDSTFSVTRAIRIEPLADMTHWRVYPNPTTGYPFEIELINPEAYKDEVVTLRIITATGHFETFTFDHIKSMGIRISDWFLTQAAGIYTLEISWGDRLEYHKVILKR</sequence>
<dbReference type="AlphaFoldDB" id="A0A142EIY9"/>
<organism evidence="1 2">
    <name type="scientific">Algoriphagus sanaruensis</name>
    <dbReference type="NCBI Taxonomy" id="1727163"/>
    <lineage>
        <taxon>Bacteria</taxon>
        <taxon>Pseudomonadati</taxon>
        <taxon>Bacteroidota</taxon>
        <taxon>Cytophagia</taxon>
        <taxon>Cytophagales</taxon>
        <taxon>Cyclobacteriaceae</taxon>
        <taxon>Algoriphagus</taxon>
    </lineage>
</organism>
<accession>A0A142EIY9</accession>
<dbReference type="Proteomes" id="UP000073816">
    <property type="component" value="Chromosome"/>
</dbReference>
<gene>
    <name evidence="1" type="ORF">AO498_01730</name>
</gene>
<dbReference type="InterPro" id="IPR013783">
    <property type="entry name" value="Ig-like_fold"/>
</dbReference>
<keyword evidence="2" id="KW-1185">Reference proteome</keyword>
<dbReference type="NCBIfam" id="TIGR04183">
    <property type="entry name" value="Por_Secre_tail"/>
    <property type="match status" value="1"/>
</dbReference>
<reference evidence="2" key="1">
    <citation type="submission" date="2015-09" db="EMBL/GenBank/DDBJ databases">
        <title>Complete sequence of Algoriphagus sp. M8-2.</title>
        <authorList>
            <person name="Shintani M."/>
        </authorList>
    </citation>
    <scope>NUCLEOTIDE SEQUENCE [LARGE SCALE GENOMIC DNA]</scope>
    <source>
        <strain evidence="2">M8-2</strain>
    </source>
</reference>
<name>A0A142EIY9_9BACT</name>
<evidence type="ECO:0000313" key="2">
    <source>
        <dbReference type="Proteomes" id="UP000073816"/>
    </source>
</evidence>
<dbReference type="OrthoDB" id="1443240at2"/>
<dbReference type="STRING" id="1727163.AO498_01730"/>
<dbReference type="KEGG" id="alm:AO498_01730"/>
<dbReference type="EMBL" id="CP012836">
    <property type="protein sequence ID" value="AMQ55094.1"/>
    <property type="molecule type" value="Genomic_DNA"/>
</dbReference>
<evidence type="ECO:0008006" key="3">
    <source>
        <dbReference type="Google" id="ProtNLM"/>
    </source>
</evidence>
<dbReference type="InterPro" id="IPR026444">
    <property type="entry name" value="Secre_tail"/>
</dbReference>
<reference evidence="1 2" key="2">
    <citation type="journal article" date="2016" name="Genome Announc.">
        <title>Complete Genome Sequence of Algoriphagus sp. Strain M8-2, Isolated from a Brackish Lake.</title>
        <authorList>
            <person name="Muraguchi Y."/>
            <person name="Kushimoto K."/>
            <person name="Ohtsubo Y."/>
            <person name="Suzuki T."/>
            <person name="Dohra H."/>
            <person name="Kimbara K."/>
            <person name="Shintani M."/>
        </authorList>
    </citation>
    <scope>NUCLEOTIDE SEQUENCE [LARGE SCALE GENOMIC DNA]</scope>
    <source>
        <strain evidence="1 2">M8-2</strain>
    </source>
</reference>
<dbReference type="RefSeq" id="WP_067542892.1">
    <property type="nucleotide sequence ID" value="NZ_CP012836.1"/>
</dbReference>